<keyword evidence="3" id="KW-1185">Reference proteome</keyword>
<proteinExistence type="predicted"/>
<protein>
    <submittedName>
        <fullName evidence="2">Uncharacterized protein</fullName>
    </submittedName>
</protein>
<reference evidence="2 3" key="1">
    <citation type="submission" date="2016-10" db="EMBL/GenBank/DDBJ databases">
        <title>Genome sequence of Streptomyces sp. MUSC 93.</title>
        <authorList>
            <person name="Lee L.-H."/>
            <person name="Ser H.-L."/>
            <person name="Law J.W.-F."/>
        </authorList>
    </citation>
    <scope>NUCLEOTIDE SEQUENCE [LARGE SCALE GENOMIC DNA]</scope>
    <source>
        <strain evidence="2 3">MUSC 93</strain>
    </source>
</reference>
<organism evidence="2 3">
    <name type="scientific">Streptomyces colonosanans</name>
    <dbReference type="NCBI Taxonomy" id="1428652"/>
    <lineage>
        <taxon>Bacteria</taxon>
        <taxon>Bacillati</taxon>
        <taxon>Actinomycetota</taxon>
        <taxon>Actinomycetes</taxon>
        <taxon>Kitasatosporales</taxon>
        <taxon>Streptomycetaceae</taxon>
        <taxon>Streptomyces</taxon>
    </lineage>
</organism>
<keyword evidence="1" id="KW-0812">Transmembrane</keyword>
<evidence type="ECO:0000313" key="2">
    <source>
        <dbReference type="EMBL" id="OIJ99198.1"/>
    </source>
</evidence>
<dbReference type="Proteomes" id="UP000179935">
    <property type="component" value="Unassembled WGS sequence"/>
</dbReference>
<comment type="caution">
    <text evidence="2">The sequence shown here is derived from an EMBL/GenBank/DDBJ whole genome shotgun (WGS) entry which is preliminary data.</text>
</comment>
<name>A0A1S2PZD2_9ACTN</name>
<sequence length="165" mass="17733">MDSIITLESGGEGMIAHSGGDVAEAEANDTHQTSDTAGTADTDQRAKLLRDADRMDNWSKAWIMLAVLAWAWFAYLMLASYGPETSSWGSTTRQLCDGPLVNPFPRNNECRADELRQWPALLGVLALTVVLTVIAAATTVYTQLLSRLAEASGSGRTPETGRDSA</sequence>
<keyword evidence="1" id="KW-1133">Transmembrane helix</keyword>
<evidence type="ECO:0000256" key="1">
    <source>
        <dbReference type="SAM" id="Phobius"/>
    </source>
</evidence>
<accession>A0A1S2PZD2</accession>
<evidence type="ECO:0000313" key="3">
    <source>
        <dbReference type="Proteomes" id="UP000179935"/>
    </source>
</evidence>
<feature type="transmembrane region" description="Helical" evidence="1">
    <location>
        <begin position="118"/>
        <end position="141"/>
    </location>
</feature>
<dbReference type="EMBL" id="MLYP01000010">
    <property type="protein sequence ID" value="OIJ99198.1"/>
    <property type="molecule type" value="Genomic_DNA"/>
</dbReference>
<feature type="transmembrane region" description="Helical" evidence="1">
    <location>
        <begin position="61"/>
        <end position="81"/>
    </location>
</feature>
<gene>
    <name evidence="2" type="ORF">BIV24_05340</name>
</gene>
<keyword evidence="1" id="KW-0472">Membrane</keyword>
<dbReference type="AlphaFoldDB" id="A0A1S2PZD2"/>